<dbReference type="PANTHER" id="PTHR21666:SF270">
    <property type="entry name" value="MUREIN HYDROLASE ACTIVATOR ENVC"/>
    <property type="match status" value="1"/>
</dbReference>
<dbReference type="InterPro" id="IPR016047">
    <property type="entry name" value="M23ase_b-sheet_dom"/>
</dbReference>
<dbReference type="AlphaFoldDB" id="Q75NI9"/>
<evidence type="ECO:0000256" key="1">
    <source>
        <dbReference type="SAM" id="MobiDB-lite"/>
    </source>
</evidence>
<proteinExistence type="predicted"/>
<dbReference type="CDD" id="cd12797">
    <property type="entry name" value="M23_peptidase"/>
    <property type="match status" value="1"/>
</dbReference>
<accession>Q75NI9</accession>
<organism evidence="3">
    <name type="scientific">Saccharopolyspora erythraea</name>
    <name type="common">Streptomyces erythraeus</name>
    <dbReference type="NCBI Taxonomy" id="1836"/>
    <lineage>
        <taxon>Bacteria</taxon>
        <taxon>Bacillati</taxon>
        <taxon>Actinomycetota</taxon>
        <taxon>Actinomycetes</taxon>
        <taxon>Pseudonocardiales</taxon>
        <taxon>Pseudonocardiaceae</taxon>
        <taxon>Saccharopolyspora</taxon>
    </lineage>
</organism>
<dbReference type="InterPro" id="IPR011055">
    <property type="entry name" value="Dup_hybrid_motif"/>
</dbReference>
<dbReference type="PANTHER" id="PTHR21666">
    <property type="entry name" value="PEPTIDASE-RELATED"/>
    <property type="match status" value="1"/>
</dbReference>
<feature type="domain" description="M23ase beta-sheet core" evidence="2">
    <location>
        <begin position="175"/>
        <end position="269"/>
    </location>
</feature>
<reference evidence="3" key="1">
    <citation type="submission" date="2004-04" db="EMBL/GenBank/DDBJ databases">
        <title>Saccharopolyspora erythraea JCM4748 sigH gene encoding an RNA polymerase sigma factor and adjacent genes.</title>
        <authorList>
            <person name="Anzai Y."/>
            <person name="Saito Y."/>
            <person name="Ebato T."/>
            <person name="Kato F."/>
        </authorList>
    </citation>
    <scope>NUCLEOTIDE SEQUENCE</scope>
</reference>
<dbReference type="EMBL" id="AB176454">
    <property type="protein sequence ID" value="BAD15075.1"/>
    <property type="molecule type" value="Genomic_DNA"/>
</dbReference>
<dbReference type="Pfam" id="PF01551">
    <property type="entry name" value="Peptidase_M23"/>
    <property type="match status" value="1"/>
</dbReference>
<name>Q75NI9_SACER</name>
<feature type="compositionally biased region" description="Basic and acidic residues" evidence="1">
    <location>
        <begin position="1"/>
        <end position="10"/>
    </location>
</feature>
<dbReference type="Gene3D" id="2.70.70.10">
    <property type="entry name" value="Glucose Permease (Domain IIA)"/>
    <property type="match status" value="1"/>
</dbReference>
<sequence>MGKHRKEDGHTPMASLRETLVNTFKPRSGESGVPVRNKVAAAVVAAGAFAAVGQPLAANADAGQPAKPAAETHNLSAAVKGTPEAPASVKLLAAKTETGSHAEAQKLDKSTAIVQARVEQARAAQAAAERQAQEAAAKQRAEQAAAERSAKAASGYVKPAEGTFTSGFGARWGSSHKGIDIANSIGTPIKSVSAGKVISAGPASGFGQWVRVQHDDGTVTVYGHINTIDVSVGQQVDAGEQIATMGNKGQSTGPHLHFEVIEGGSEINPLPWLQKHGISVLTAGAPERLPGT</sequence>
<evidence type="ECO:0000313" key="3">
    <source>
        <dbReference type="EMBL" id="BAD15075.1"/>
    </source>
</evidence>
<dbReference type="InterPro" id="IPR050570">
    <property type="entry name" value="Cell_wall_metabolism_enzyme"/>
</dbReference>
<protein>
    <submittedName>
        <fullName evidence="3">Putative peptidase</fullName>
    </submittedName>
</protein>
<feature type="region of interest" description="Disordered" evidence="1">
    <location>
        <begin position="1"/>
        <end position="32"/>
    </location>
</feature>
<evidence type="ECO:0000259" key="2">
    <source>
        <dbReference type="Pfam" id="PF01551"/>
    </source>
</evidence>
<dbReference type="SUPFAM" id="SSF51261">
    <property type="entry name" value="Duplicated hybrid motif"/>
    <property type="match status" value="1"/>
</dbReference>
<dbReference type="GO" id="GO:0004222">
    <property type="term" value="F:metalloendopeptidase activity"/>
    <property type="evidence" value="ECO:0007669"/>
    <property type="project" value="TreeGrafter"/>
</dbReference>